<comment type="subcellular location">
    <subcellularLocation>
        <location evidence="1">Endoplasmic reticulum membrane</location>
        <topology evidence="1">Multi-pass membrane protein</topology>
    </subcellularLocation>
</comment>
<evidence type="ECO:0000256" key="2">
    <source>
        <dbReference type="ARBA" id="ARBA00004687"/>
    </source>
</evidence>
<dbReference type="Proteomes" id="UP000274822">
    <property type="component" value="Unassembled WGS sequence"/>
</dbReference>
<comment type="caution">
    <text evidence="11">The sequence shown here is derived from an EMBL/GenBank/DDBJ whole genome shotgun (WGS) entry which is preliminary data.</text>
</comment>
<dbReference type="PANTHER" id="PTHR21072:SF13">
    <property type="entry name" value="GPI TRANSAMIDASE COMPONENT PIG-S"/>
    <property type="match status" value="1"/>
</dbReference>
<evidence type="ECO:0000313" key="12">
    <source>
        <dbReference type="Proteomes" id="UP000274822"/>
    </source>
</evidence>
<evidence type="ECO:0000256" key="1">
    <source>
        <dbReference type="ARBA" id="ARBA00004477"/>
    </source>
</evidence>
<protein>
    <submittedName>
        <fullName evidence="11">Phosphatidylinositol-glycan biosynthesis class S protein-domain-containing protein</fullName>
    </submittedName>
</protein>
<dbReference type="GO" id="GO:0006506">
    <property type="term" value="P:GPI anchor biosynthetic process"/>
    <property type="evidence" value="ECO:0007669"/>
    <property type="project" value="UniProtKB-UniPathway"/>
</dbReference>
<evidence type="ECO:0000256" key="4">
    <source>
        <dbReference type="ARBA" id="ARBA00022502"/>
    </source>
</evidence>
<keyword evidence="7 10" id="KW-1133">Transmembrane helix</keyword>
<feature type="transmembrane region" description="Helical" evidence="10">
    <location>
        <begin position="7"/>
        <end position="25"/>
    </location>
</feature>
<evidence type="ECO:0000313" key="11">
    <source>
        <dbReference type="EMBL" id="RUS35293.1"/>
    </source>
</evidence>
<keyword evidence="5 10" id="KW-0812">Transmembrane</keyword>
<gene>
    <name evidence="11" type="ORF">BC938DRAFT_472852</name>
</gene>
<keyword evidence="12" id="KW-1185">Reference proteome</keyword>
<keyword evidence="4" id="KW-0337">GPI-anchor biosynthesis</keyword>
<evidence type="ECO:0000256" key="3">
    <source>
        <dbReference type="ARBA" id="ARBA00005316"/>
    </source>
</evidence>
<proteinExistence type="inferred from homology"/>
<evidence type="ECO:0000256" key="10">
    <source>
        <dbReference type="SAM" id="Phobius"/>
    </source>
</evidence>
<keyword evidence="6" id="KW-0256">Endoplasmic reticulum</keyword>
<accession>A0A433QZT4</accession>
<dbReference type="UniPathway" id="UPA00196"/>
<dbReference type="AlphaFoldDB" id="A0A433QZT4"/>
<evidence type="ECO:0000256" key="5">
    <source>
        <dbReference type="ARBA" id="ARBA00022692"/>
    </source>
</evidence>
<dbReference type="GO" id="GO:0016255">
    <property type="term" value="P:attachment of GPI anchor to protein"/>
    <property type="evidence" value="ECO:0007669"/>
    <property type="project" value="InterPro"/>
</dbReference>
<dbReference type="EMBL" id="RBNJ01000145">
    <property type="protein sequence ID" value="RUS35293.1"/>
    <property type="molecule type" value="Genomic_DNA"/>
</dbReference>
<evidence type="ECO:0000256" key="8">
    <source>
        <dbReference type="ARBA" id="ARBA00023136"/>
    </source>
</evidence>
<dbReference type="Pfam" id="PF10510">
    <property type="entry name" value="PIG-S"/>
    <property type="match status" value="2"/>
</dbReference>
<evidence type="ECO:0000256" key="7">
    <source>
        <dbReference type="ARBA" id="ARBA00022989"/>
    </source>
</evidence>
<dbReference type="InterPro" id="IPR019540">
    <property type="entry name" value="PtdIno-glycan_biosynth_class_S"/>
</dbReference>
<reference evidence="11 12" key="1">
    <citation type="journal article" date="2018" name="New Phytol.">
        <title>Phylogenomics of Endogonaceae and evolution of mycorrhizas within Mucoromycota.</title>
        <authorList>
            <person name="Chang Y."/>
            <person name="Desiro A."/>
            <person name="Na H."/>
            <person name="Sandor L."/>
            <person name="Lipzen A."/>
            <person name="Clum A."/>
            <person name="Barry K."/>
            <person name="Grigoriev I.V."/>
            <person name="Martin F.M."/>
            <person name="Stajich J.E."/>
            <person name="Smith M.E."/>
            <person name="Bonito G."/>
            <person name="Spatafora J.W."/>
        </authorList>
    </citation>
    <scope>NUCLEOTIDE SEQUENCE [LARGE SCALE GENOMIC DNA]</scope>
    <source>
        <strain evidence="11 12">AD002</strain>
    </source>
</reference>
<keyword evidence="9" id="KW-0325">Glycoprotein</keyword>
<dbReference type="GO" id="GO:0042765">
    <property type="term" value="C:GPI-anchor transamidase complex"/>
    <property type="evidence" value="ECO:0007669"/>
    <property type="project" value="InterPro"/>
</dbReference>
<comment type="similarity">
    <text evidence="3">Belongs to the PIGS family.</text>
</comment>
<evidence type="ECO:0000256" key="9">
    <source>
        <dbReference type="ARBA" id="ARBA00023180"/>
    </source>
</evidence>
<evidence type="ECO:0000256" key="6">
    <source>
        <dbReference type="ARBA" id="ARBA00022824"/>
    </source>
</evidence>
<comment type="pathway">
    <text evidence="2">Glycolipid biosynthesis; glycosylphosphatidylinositol-anchor biosynthesis.</text>
</comment>
<organism evidence="11 12">
    <name type="scientific">Jimgerdemannia flammicorona</name>
    <dbReference type="NCBI Taxonomy" id="994334"/>
    <lineage>
        <taxon>Eukaryota</taxon>
        <taxon>Fungi</taxon>
        <taxon>Fungi incertae sedis</taxon>
        <taxon>Mucoromycota</taxon>
        <taxon>Mucoromycotina</taxon>
        <taxon>Endogonomycetes</taxon>
        <taxon>Endogonales</taxon>
        <taxon>Endogonaceae</taxon>
        <taxon>Jimgerdemannia</taxon>
    </lineage>
</organism>
<name>A0A433QZT4_9FUNG</name>
<dbReference type="PANTHER" id="PTHR21072">
    <property type="entry name" value="GPI TRANSAMIDASE COMPONENT PIG-S"/>
    <property type="match status" value="1"/>
</dbReference>
<keyword evidence="8 10" id="KW-0472">Membrane</keyword>
<sequence>MEYSNRLLVISSFWIVIVFALPFWWKTTEVYRAQLPFADIDQWASRQRTAHATWVKPLSSCSSHSLVAFVFPQNSPFMSPTPHPHRPLALTWPCSSHPYKTPFPCNIPITLETTASVFLYPLWRYHGIPFLVQRIRPVHSPFVEQANPDSMRTMKYSSRYQMTFSLMNGDPSNLNVDWDIRGAIESKSCLSLRDFGISYCLISPHIPFCLQTRPGYLSPFIAEISAVSNFTIDSQIQHYASLAVKPHYREREREPSYHYLDPESLPHFINSAEWNLGEC</sequence>